<dbReference type="EMBL" id="JAMDMJ010000055">
    <property type="protein sequence ID" value="MCY9599844.1"/>
    <property type="molecule type" value="Genomic_DNA"/>
</dbReference>
<accession>A0ABT4FRG2</accession>
<evidence type="ECO:0008006" key="3">
    <source>
        <dbReference type="Google" id="ProtNLM"/>
    </source>
</evidence>
<protein>
    <recommendedName>
        <fullName evidence="3">DUF3795 domain-containing protein</fullName>
    </recommendedName>
</protein>
<reference evidence="1 2" key="1">
    <citation type="submission" date="2022-05" db="EMBL/GenBank/DDBJ databases">
        <title>Genome Sequencing of Bee-Associated Microbes.</title>
        <authorList>
            <person name="Dunlap C."/>
        </authorList>
    </citation>
    <scope>NUCLEOTIDE SEQUENCE [LARGE SCALE GENOMIC DNA]</scope>
    <source>
        <strain evidence="1 2">NRRL B-23120</strain>
    </source>
</reference>
<name>A0ABT4FRG2_9BACL</name>
<dbReference type="RefSeq" id="WP_129112491.1">
    <property type="nucleotide sequence ID" value="NZ_CP026520.1"/>
</dbReference>
<dbReference type="Proteomes" id="UP001527202">
    <property type="component" value="Unassembled WGS sequence"/>
</dbReference>
<dbReference type="GeneID" id="95376089"/>
<evidence type="ECO:0000313" key="2">
    <source>
        <dbReference type="Proteomes" id="UP001527202"/>
    </source>
</evidence>
<proteinExistence type="predicted"/>
<organism evidence="1 2">
    <name type="scientific">Paenibacillus chitinolyticus</name>
    <dbReference type="NCBI Taxonomy" id="79263"/>
    <lineage>
        <taxon>Bacteria</taxon>
        <taxon>Bacillati</taxon>
        <taxon>Bacillota</taxon>
        <taxon>Bacilli</taxon>
        <taxon>Bacillales</taxon>
        <taxon>Paenibacillaceae</taxon>
        <taxon>Paenibacillus</taxon>
    </lineage>
</organism>
<comment type="caution">
    <text evidence="1">The sequence shown here is derived from an EMBL/GenBank/DDBJ whole genome shotgun (WGS) entry which is preliminary data.</text>
</comment>
<gene>
    <name evidence="1" type="ORF">M5X16_29270</name>
</gene>
<evidence type="ECO:0000313" key="1">
    <source>
        <dbReference type="EMBL" id="MCY9599844.1"/>
    </source>
</evidence>
<sequence length="118" mass="13422">MKVVALYDMNCDSCGCWASTDWGVSQFYNKKSCLKWAKKSGWKTVKGETHCLGCVLKPKIRKILEKKYKVTRLEFDGSNIEFSIVVEGNKSEVYADELKVVGLELKYFSTFSVKNISS</sequence>
<keyword evidence="2" id="KW-1185">Reference proteome</keyword>